<dbReference type="PRINTS" id="PR00359">
    <property type="entry name" value="BP450"/>
</dbReference>
<evidence type="ECO:0000256" key="5">
    <source>
        <dbReference type="ARBA" id="ARBA00023004"/>
    </source>
</evidence>
<evidence type="ECO:0000313" key="8">
    <source>
        <dbReference type="EMBL" id="MBL7625588.1"/>
    </source>
</evidence>
<dbReference type="GO" id="GO:0006707">
    <property type="term" value="P:cholesterol catabolic process"/>
    <property type="evidence" value="ECO:0007669"/>
    <property type="project" value="TreeGrafter"/>
</dbReference>
<evidence type="ECO:0000256" key="1">
    <source>
        <dbReference type="ARBA" id="ARBA00010617"/>
    </source>
</evidence>
<evidence type="ECO:0000256" key="6">
    <source>
        <dbReference type="ARBA" id="ARBA00023033"/>
    </source>
</evidence>
<keyword evidence="4 7" id="KW-0560">Oxidoreductase</keyword>
<dbReference type="InterPro" id="IPR001128">
    <property type="entry name" value="Cyt_P450"/>
</dbReference>
<dbReference type="InterPro" id="IPR002397">
    <property type="entry name" value="Cyt_P450_B"/>
</dbReference>
<keyword evidence="6 7" id="KW-0503">Monooxygenase</keyword>
<dbReference type="InterPro" id="IPR036396">
    <property type="entry name" value="Cyt_P450_sf"/>
</dbReference>
<keyword evidence="5 7" id="KW-0408">Iron</keyword>
<gene>
    <name evidence="8" type="ORF">I7412_00010</name>
</gene>
<dbReference type="Gene3D" id="1.10.630.10">
    <property type="entry name" value="Cytochrome P450"/>
    <property type="match status" value="1"/>
</dbReference>
<dbReference type="PANTHER" id="PTHR46696:SF4">
    <property type="entry name" value="BIOTIN BIOSYNTHESIS CYTOCHROME P450"/>
    <property type="match status" value="1"/>
</dbReference>
<dbReference type="SUPFAM" id="SSF48264">
    <property type="entry name" value="Cytochrome P450"/>
    <property type="match status" value="1"/>
</dbReference>
<dbReference type="Proteomes" id="UP000604475">
    <property type="component" value="Unassembled WGS sequence"/>
</dbReference>
<dbReference type="PRINTS" id="PR00385">
    <property type="entry name" value="P450"/>
</dbReference>
<evidence type="ECO:0000256" key="7">
    <source>
        <dbReference type="RuleBase" id="RU000461"/>
    </source>
</evidence>
<evidence type="ECO:0000256" key="4">
    <source>
        <dbReference type="ARBA" id="ARBA00023002"/>
    </source>
</evidence>
<dbReference type="GO" id="GO:0005506">
    <property type="term" value="F:iron ion binding"/>
    <property type="evidence" value="ECO:0007669"/>
    <property type="project" value="InterPro"/>
</dbReference>
<name>A0A937UL24_9ACTN</name>
<dbReference type="AlphaFoldDB" id="A0A937UL24"/>
<evidence type="ECO:0000256" key="2">
    <source>
        <dbReference type="ARBA" id="ARBA00022617"/>
    </source>
</evidence>
<dbReference type="RefSeq" id="WP_203006712.1">
    <property type="nucleotide sequence ID" value="NZ_JADWYU010000254.1"/>
</dbReference>
<keyword evidence="2 7" id="KW-0349">Heme</keyword>
<dbReference type="InterPro" id="IPR017972">
    <property type="entry name" value="Cyt_P450_CS"/>
</dbReference>
<dbReference type="PROSITE" id="PS00086">
    <property type="entry name" value="CYTOCHROME_P450"/>
    <property type="match status" value="1"/>
</dbReference>
<keyword evidence="3 7" id="KW-0479">Metal-binding</keyword>
<sequence length="396" mass="44814">MTDLYWDPIAPELRDDPYPLWRRLRDEAPVYRNDRLDFYALSRFEDIEAAHRDAETFSSNHGTTLETMSPQPQDTAMIIWLDPPKHTTLRKLVSRAFTVRRVSMLEERIREICGELLDARVGSGGFDYVQDFSAILPPTVISILLGVPRSEREELRHVVDNVFHMEEGVGMNNETSLNALTELGLRLGAHFADRRANPRDDVFTDLVNAEVADEQTGEPRRLTDEELASFGILLFSAGSETVARHLGWAASVLDQYPGQRAELARDPALIPGAVEEILRFEPPSPVNARWTTRDVALRDETIPAGSRVILITGSAGHDERKYPDPDVLDIHRKVDLHMTFGYGVHFCLGAALARREGRIGLEETLRRWPEWTVDRAGTEMLYTSTVRGPLRLPIRV</sequence>
<dbReference type="FunFam" id="1.10.630.10:FF:000018">
    <property type="entry name" value="Cytochrome P450 monooxygenase"/>
    <property type="match status" value="1"/>
</dbReference>
<comment type="caution">
    <text evidence="8">The sequence shown here is derived from an EMBL/GenBank/DDBJ whole genome shotgun (WGS) entry which is preliminary data.</text>
</comment>
<comment type="similarity">
    <text evidence="1 7">Belongs to the cytochrome P450 family.</text>
</comment>
<dbReference type="GO" id="GO:0036199">
    <property type="term" value="F:cholest-4-en-3-one 26-monooxygenase activity"/>
    <property type="evidence" value="ECO:0007669"/>
    <property type="project" value="TreeGrafter"/>
</dbReference>
<evidence type="ECO:0000313" key="9">
    <source>
        <dbReference type="Proteomes" id="UP000604475"/>
    </source>
</evidence>
<accession>A0A937UL24</accession>
<dbReference type="CDD" id="cd11078">
    <property type="entry name" value="CYP130-like"/>
    <property type="match status" value="1"/>
</dbReference>
<dbReference type="PANTHER" id="PTHR46696">
    <property type="entry name" value="P450, PUTATIVE (EUROFUNG)-RELATED"/>
    <property type="match status" value="1"/>
</dbReference>
<proteinExistence type="inferred from homology"/>
<dbReference type="GO" id="GO:0020037">
    <property type="term" value="F:heme binding"/>
    <property type="evidence" value="ECO:0007669"/>
    <property type="project" value="InterPro"/>
</dbReference>
<keyword evidence="9" id="KW-1185">Reference proteome</keyword>
<dbReference type="EMBL" id="JAEACQ010000001">
    <property type="protein sequence ID" value="MBL7625588.1"/>
    <property type="molecule type" value="Genomic_DNA"/>
</dbReference>
<evidence type="ECO:0000256" key="3">
    <source>
        <dbReference type="ARBA" id="ARBA00022723"/>
    </source>
</evidence>
<dbReference type="GO" id="GO:0008395">
    <property type="term" value="F:steroid hydroxylase activity"/>
    <property type="evidence" value="ECO:0007669"/>
    <property type="project" value="TreeGrafter"/>
</dbReference>
<dbReference type="Pfam" id="PF00067">
    <property type="entry name" value="p450"/>
    <property type="match status" value="1"/>
</dbReference>
<organism evidence="8 9">
    <name type="scientific">Frankia nepalensis</name>
    <dbReference type="NCBI Taxonomy" id="1836974"/>
    <lineage>
        <taxon>Bacteria</taxon>
        <taxon>Bacillati</taxon>
        <taxon>Actinomycetota</taxon>
        <taxon>Actinomycetes</taxon>
        <taxon>Frankiales</taxon>
        <taxon>Frankiaceae</taxon>
        <taxon>Frankia</taxon>
    </lineage>
</organism>
<reference evidence="8" key="1">
    <citation type="submission" date="2020-12" db="EMBL/GenBank/DDBJ databases">
        <title>Genomic characterization of non-nitrogen-fixing Frankia strains.</title>
        <authorList>
            <person name="Carlos-Shanley C."/>
            <person name="Guerra T."/>
            <person name="Hahn D."/>
        </authorList>
    </citation>
    <scope>NUCLEOTIDE SEQUENCE</scope>
    <source>
        <strain evidence="8">CN6</strain>
    </source>
</reference>
<protein>
    <submittedName>
        <fullName evidence="8">Cytochrome P450</fullName>
    </submittedName>
</protein>